<keyword evidence="2 4" id="KW-0378">Hydrolase</keyword>
<evidence type="ECO:0000313" key="7">
    <source>
        <dbReference type="EMBL" id="ANE46586.1"/>
    </source>
</evidence>
<feature type="chain" id="PRO_5008000808" description="Glycoside hydrolase family 5 domain-containing protein" evidence="5">
    <location>
        <begin position="28"/>
        <end position="487"/>
    </location>
</feature>
<proteinExistence type="inferred from homology"/>
<keyword evidence="5" id="KW-0732">Signal</keyword>
<dbReference type="PANTHER" id="PTHR34142:SF1">
    <property type="entry name" value="GLYCOSIDE HYDROLASE FAMILY 5 DOMAIN-CONTAINING PROTEIN"/>
    <property type="match status" value="1"/>
</dbReference>
<feature type="signal peptide" evidence="5">
    <location>
        <begin position="1"/>
        <end position="27"/>
    </location>
</feature>
<dbReference type="RefSeq" id="WP_068606175.1">
    <property type="nucleotide sequence ID" value="NZ_CP011388.1"/>
</dbReference>
<protein>
    <recommendedName>
        <fullName evidence="6">Glycoside hydrolase family 5 domain-containing protein</fullName>
    </recommendedName>
</protein>
<evidence type="ECO:0000256" key="4">
    <source>
        <dbReference type="RuleBase" id="RU361153"/>
    </source>
</evidence>
<name>A0A172THZ6_9BACL</name>
<dbReference type="Pfam" id="PF00150">
    <property type="entry name" value="Cellulase"/>
    <property type="match status" value="1"/>
</dbReference>
<accession>A0A172THZ6</accession>
<evidence type="ECO:0000256" key="2">
    <source>
        <dbReference type="ARBA" id="ARBA00022801"/>
    </source>
</evidence>
<dbReference type="AlphaFoldDB" id="A0A172THZ6"/>
<feature type="domain" description="Glycoside hydrolase family 5" evidence="6">
    <location>
        <begin position="49"/>
        <end position="308"/>
    </location>
</feature>
<dbReference type="InterPro" id="IPR017853">
    <property type="entry name" value="GH"/>
</dbReference>
<keyword evidence="3 4" id="KW-0326">Glycosidase</keyword>
<keyword evidence="8" id="KW-1185">Reference proteome</keyword>
<evidence type="ECO:0000256" key="1">
    <source>
        <dbReference type="ARBA" id="ARBA00005641"/>
    </source>
</evidence>
<dbReference type="KEGG" id="pswu:SY83_10220"/>
<dbReference type="Proteomes" id="UP000076927">
    <property type="component" value="Chromosome"/>
</dbReference>
<reference evidence="7 8" key="1">
    <citation type="submission" date="2015-01" db="EMBL/GenBank/DDBJ databases">
        <title>Paenibacillus swuensis/DY6/whole genome sequencing.</title>
        <authorList>
            <person name="Kim M.K."/>
            <person name="Srinivasan S."/>
            <person name="Lee J.-J."/>
        </authorList>
    </citation>
    <scope>NUCLEOTIDE SEQUENCE [LARGE SCALE GENOMIC DNA]</scope>
    <source>
        <strain evidence="7 8">DY6</strain>
    </source>
</reference>
<dbReference type="GO" id="GO:0004553">
    <property type="term" value="F:hydrolase activity, hydrolyzing O-glycosyl compounds"/>
    <property type="evidence" value="ECO:0007669"/>
    <property type="project" value="InterPro"/>
</dbReference>
<dbReference type="Gene3D" id="3.20.20.80">
    <property type="entry name" value="Glycosidases"/>
    <property type="match status" value="1"/>
</dbReference>
<comment type="similarity">
    <text evidence="1 4">Belongs to the glycosyl hydrolase 5 (cellulase A) family.</text>
</comment>
<evidence type="ECO:0000259" key="6">
    <source>
        <dbReference type="Pfam" id="PF00150"/>
    </source>
</evidence>
<gene>
    <name evidence="7" type="ORF">SY83_10220</name>
</gene>
<organism evidence="7 8">
    <name type="scientific">Paenibacillus swuensis</name>
    <dbReference type="NCBI Taxonomy" id="1178515"/>
    <lineage>
        <taxon>Bacteria</taxon>
        <taxon>Bacillati</taxon>
        <taxon>Bacillota</taxon>
        <taxon>Bacilli</taxon>
        <taxon>Bacillales</taxon>
        <taxon>Paenibacillaceae</taxon>
        <taxon>Paenibacillus</taxon>
    </lineage>
</organism>
<evidence type="ECO:0000256" key="5">
    <source>
        <dbReference type="SAM" id="SignalP"/>
    </source>
</evidence>
<dbReference type="GO" id="GO:0000272">
    <property type="term" value="P:polysaccharide catabolic process"/>
    <property type="evidence" value="ECO:0007669"/>
    <property type="project" value="InterPro"/>
</dbReference>
<dbReference type="InterPro" id="IPR008979">
    <property type="entry name" value="Galactose-bd-like_sf"/>
</dbReference>
<dbReference type="InterPro" id="IPR001547">
    <property type="entry name" value="Glyco_hydro_5"/>
</dbReference>
<dbReference type="Gene3D" id="2.60.120.260">
    <property type="entry name" value="Galactose-binding domain-like"/>
    <property type="match status" value="1"/>
</dbReference>
<dbReference type="SUPFAM" id="SSF51445">
    <property type="entry name" value="(Trans)glycosidases"/>
    <property type="match status" value="1"/>
</dbReference>
<evidence type="ECO:0000256" key="3">
    <source>
        <dbReference type="ARBA" id="ARBA00023295"/>
    </source>
</evidence>
<dbReference type="PATRIC" id="fig|1178515.4.peg.2047"/>
<dbReference type="Pfam" id="PF22633">
    <property type="entry name" value="F5_F8_type_C_2"/>
    <property type="match status" value="1"/>
</dbReference>
<dbReference type="PANTHER" id="PTHR34142">
    <property type="entry name" value="ENDO-BETA-1,4-GLUCANASE A"/>
    <property type="match status" value="1"/>
</dbReference>
<dbReference type="EMBL" id="CP011388">
    <property type="protein sequence ID" value="ANE46586.1"/>
    <property type="molecule type" value="Genomic_DNA"/>
</dbReference>
<evidence type="ECO:0000313" key="8">
    <source>
        <dbReference type="Proteomes" id="UP000076927"/>
    </source>
</evidence>
<dbReference type="SUPFAM" id="SSF49785">
    <property type="entry name" value="Galactose-binding domain-like"/>
    <property type="match status" value="1"/>
</dbReference>
<dbReference type="STRING" id="1178515.SY83_10220"/>
<sequence>MRKRSSWKGVAVYVLLLALMFGTVNFASVTTTEAAGDSYTVSGTKIMKNGTEFILNGTNVNGPQWCWGSNTVNDANLIVNKWKFNSIRVNTHILAKGCDFQPTLQQIVDTYTPLGAVVMIEAHEDARIGNYYTSTTSPTLTELKNYWINLANQFKNNSNVWFNIANEPGDWNLDAQWKTMHKTVIEAIRGTGATNIIVVDGGTFGQDCGYSQAGNVVDGDSAVISWGQEVKSYDTTGNTIFSVHNYGCWDWSESKLTDYVNRVHAKNLALVFGEWGAQTGGEHQTAAQNTVNVSQAKKVGKMVWHWDGGDAFDLTNTGGGWGGDINRTDGTKPTNLTWLGSKVWDANRYTGSVAAKLSGTLYGTTPAFNGTDTFHKAMDGNTGTFFDYANSDGGYVGLDLGASVTKQITKVRLYPRSGMAYRMDGGKIQGSNTSSTSGFTDLGTVSSAQNAVWHEVTVTNTTKYRYVRYLSPSGSHCNVAELEFWGK</sequence>